<dbReference type="InterPro" id="IPR027417">
    <property type="entry name" value="P-loop_NTPase"/>
</dbReference>
<keyword evidence="4" id="KW-0175">Coiled coil</keyword>
<dbReference type="OrthoDB" id="9795626at2"/>
<dbReference type="InterPro" id="IPR038729">
    <property type="entry name" value="Rad50/SbcC_AAA"/>
</dbReference>
<keyword evidence="7" id="KW-1185">Reference proteome</keyword>
<evidence type="ECO:0000256" key="2">
    <source>
        <dbReference type="ARBA" id="ARBA00011322"/>
    </source>
</evidence>
<name>A0A5N8VD13_9ACTN</name>
<dbReference type="RefSeq" id="WP_152889201.1">
    <property type="nucleotide sequence ID" value="NZ_VJZD01000066.1"/>
</dbReference>
<dbReference type="GO" id="GO:0016887">
    <property type="term" value="F:ATP hydrolysis activity"/>
    <property type="evidence" value="ECO:0007669"/>
    <property type="project" value="InterPro"/>
</dbReference>
<feature type="coiled-coil region" evidence="4">
    <location>
        <begin position="223"/>
        <end position="288"/>
    </location>
</feature>
<gene>
    <name evidence="6" type="ORF">FNH09_18340</name>
</gene>
<dbReference type="GO" id="GO:0006302">
    <property type="term" value="P:double-strand break repair"/>
    <property type="evidence" value="ECO:0007669"/>
    <property type="project" value="InterPro"/>
</dbReference>
<evidence type="ECO:0000256" key="1">
    <source>
        <dbReference type="ARBA" id="ARBA00006930"/>
    </source>
</evidence>
<dbReference type="PANTHER" id="PTHR32114:SF2">
    <property type="entry name" value="ABC TRANSPORTER ABCH.3"/>
    <property type="match status" value="1"/>
</dbReference>
<dbReference type="Gene3D" id="3.40.50.300">
    <property type="entry name" value="P-loop containing nucleotide triphosphate hydrolases"/>
    <property type="match status" value="2"/>
</dbReference>
<dbReference type="Pfam" id="PF13476">
    <property type="entry name" value="AAA_23"/>
    <property type="match status" value="1"/>
</dbReference>
<evidence type="ECO:0000313" key="6">
    <source>
        <dbReference type="EMBL" id="MPY33147.1"/>
    </source>
</evidence>
<dbReference type="SUPFAM" id="SSF52540">
    <property type="entry name" value="P-loop containing nucleoside triphosphate hydrolases"/>
    <property type="match status" value="1"/>
</dbReference>
<sequence length="663" mass="75006">MTAHQGGAMSEGSRGIVLPQVKRLTISHFSLYRNRSQNVVAFDKDVFCLSGANGLGKSTFLAILNYSLTGAVAHPDPKVQSLAEYKKRAVNNTPDYFSGRISAADRDIADVTIEFSIGSHDYKLTRGFFQLGELKYLRIQGPEVQVERSVDVDEGAEGEELLEIFEANAVQHCGLAKFDQLVYIQHFLVTFDERRHLLFWDPEVTRFSLFLAFGLDTARADAAGEWQRKADRLESQARNAQYQATSARSQIRDLLQRSGSPIEYNEDLEEKQRRLTEVRDRCAEVVDRRVAQEKDARLAVGIAAADHHALTIQYNRVFNDRLNPESGMSDHPLLLRLLHEQECGVCGTSGVTDIKVVTDLLASQQCPLCRSHVAEQEGDEDFDTLRELDQQLQESSTHLKSAQEDLERATGRLTEAQEELRESTRVLSEFEEDNSEWIRNKTANSGLSDVIKQLEAEQRSAEERRDKFREKRDEYQALVAPIAQELAEAYAEAETEFLPRFQSLARAFLGMDLHCRLEQRARGPLLIVTVNGQTRREQDALSESQRYFIDIALRMALTEHMLGGRSPACLLIDTPEGSLDIAYESRAGEMFGAFVRRDNRLIMTANLNSNRLVLELARVCGRETMHVERMTNWSILSEVQAQAEELFDQSYAAIQASLDGRMF</sequence>
<dbReference type="PANTHER" id="PTHR32114">
    <property type="entry name" value="ABC TRANSPORTER ABCH.3"/>
    <property type="match status" value="1"/>
</dbReference>
<dbReference type="AlphaFoldDB" id="A0A5N8VD13"/>
<accession>A0A5N8VD13</accession>
<proteinExistence type="inferred from homology"/>
<evidence type="ECO:0000313" key="7">
    <source>
        <dbReference type="Proteomes" id="UP000325849"/>
    </source>
</evidence>
<dbReference type="Proteomes" id="UP000325849">
    <property type="component" value="Unassembled WGS sequence"/>
</dbReference>
<comment type="subunit">
    <text evidence="2">Heterodimer of SbcC and SbcD.</text>
</comment>
<reference evidence="6 7" key="1">
    <citation type="submission" date="2019-07" db="EMBL/GenBank/DDBJ databases">
        <title>New species of Amycolatopsis and Streptomyces.</title>
        <authorList>
            <person name="Duangmal K."/>
            <person name="Teo W.F.A."/>
            <person name="Lipun K."/>
        </authorList>
    </citation>
    <scope>NUCLEOTIDE SEQUENCE [LARGE SCALE GENOMIC DNA]</scope>
    <source>
        <strain evidence="6 7">NBRC 109810</strain>
    </source>
</reference>
<comment type="caution">
    <text evidence="6">The sequence shown here is derived from an EMBL/GenBank/DDBJ whole genome shotgun (WGS) entry which is preliminary data.</text>
</comment>
<organism evidence="6 7">
    <name type="scientific">Streptomyces adustus</name>
    <dbReference type="NCBI Taxonomy" id="1609272"/>
    <lineage>
        <taxon>Bacteria</taxon>
        <taxon>Bacillati</taxon>
        <taxon>Actinomycetota</taxon>
        <taxon>Actinomycetes</taxon>
        <taxon>Kitasatosporales</taxon>
        <taxon>Streptomycetaceae</taxon>
        <taxon>Streptomyces</taxon>
    </lineage>
</organism>
<feature type="coiled-coil region" evidence="4">
    <location>
        <begin position="385"/>
        <end position="478"/>
    </location>
</feature>
<evidence type="ECO:0000259" key="5">
    <source>
        <dbReference type="Pfam" id="PF13476"/>
    </source>
</evidence>
<protein>
    <recommendedName>
        <fullName evidence="3">Nuclease SbcCD subunit C</fullName>
    </recommendedName>
</protein>
<comment type="similarity">
    <text evidence="1">Belongs to the SMC family. SbcC subfamily.</text>
</comment>
<evidence type="ECO:0000256" key="3">
    <source>
        <dbReference type="ARBA" id="ARBA00013368"/>
    </source>
</evidence>
<evidence type="ECO:0000256" key="4">
    <source>
        <dbReference type="SAM" id="Coils"/>
    </source>
</evidence>
<dbReference type="EMBL" id="VJZD01000066">
    <property type="protein sequence ID" value="MPY33147.1"/>
    <property type="molecule type" value="Genomic_DNA"/>
</dbReference>
<feature type="domain" description="Rad50/SbcC-type AAA" evidence="5">
    <location>
        <begin position="23"/>
        <end position="282"/>
    </location>
</feature>